<evidence type="ECO:0000313" key="1">
    <source>
        <dbReference type="EMBL" id="EEP67780.1"/>
    </source>
</evidence>
<dbReference type="Proteomes" id="UP000003009">
    <property type="component" value="Unassembled WGS sequence"/>
</dbReference>
<organism evidence="1 2">
    <name type="scientific">Kingella oralis ATCC 51147</name>
    <dbReference type="NCBI Taxonomy" id="629741"/>
    <lineage>
        <taxon>Bacteria</taxon>
        <taxon>Pseudomonadati</taxon>
        <taxon>Pseudomonadota</taxon>
        <taxon>Betaproteobacteria</taxon>
        <taxon>Neisseriales</taxon>
        <taxon>Neisseriaceae</taxon>
        <taxon>Kingella</taxon>
    </lineage>
</organism>
<keyword evidence="2" id="KW-1185">Reference proteome</keyword>
<gene>
    <name evidence="1" type="ORF">GCWU000324_02030</name>
</gene>
<dbReference type="AlphaFoldDB" id="C4GJ08"/>
<dbReference type="EMBL" id="ACJW02000003">
    <property type="protein sequence ID" value="EEP67780.1"/>
    <property type="molecule type" value="Genomic_DNA"/>
</dbReference>
<proteinExistence type="predicted"/>
<dbReference type="HOGENOM" id="CLU_3062460_0_0_4"/>
<reference evidence="1" key="1">
    <citation type="submission" date="2009-04" db="EMBL/GenBank/DDBJ databases">
        <authorList>
            <person name="Weinstock G."/>
            <person name="Sodergren E."/>
            <person name="Clifton S."/>
            <person name="Fulton L."/>
            <person name="Fulton B."/>
            <person name="Courtney L."/>
            <person name="Fronick C."/>
            <person name="Harrison M."/>
            <person name="Strong C."/>
            <person name="Farmer C."/>
            <person name="Delahaunty K."/>
            <person name="Markovic C."/>
            <person name="Hall O."/>
            <person name="Minx P."/>
            <person name="Tomlinson C."/>
            <person name="Mitreva M."/>
            <person name="Nelson J."/>
            <person name="Hou S."/>
            <person name="Wollam A."/>
            <person name="Pepin K.H."/>
            <person name="Johnson M."/>
            <person name="Bhonagiri V."/>
            <person name="Nash W.E."/>
            <person name="Warren W."/>
            <person name="Chinwalla A."/>
            <person name="Mardis E.R."/>
            <person name="Wilson R.K."/>
        </authorList>
    </citation>
    <scope>NUCLEOTIDE SEQUENCE [LARGE SCALE GENOMIC DNA]</scope>
    <source>
        <strain evidence="1">ATCC 51147</strain>
    </source>
</reference>
<name>C4GJ08_9NEIS</name>
<sequence length="53" mass="5701">MAAALNICEALGSLKFNSSSKKPSGRTSSNFVFSVKQYAQRSCTPYGYFSKAA</sequence>
<comment type="caution">
    <text evidence="1">The sequence shown here is derived from an EMBL/GenBank/DDBJ whole genome shotgun (WGS) entry which is preliminary data.</text>
</comment>
<evidence type="ECO:0000313" key="2">
    <source>
        <dbReference type="Proteomes" id="UP000003009"/>
    </source>
</evidence>
<accession>C4GJ08</accession>
<protein>
    <submittedName>
        <fullName evidence="1">Uncharacterized protein</fullName>
    </submittedName>
</protein>